<evidence type="ECO:0000313" key="1">
    <source>
        <dbReference type="EMBL" id="KRL66378.1"/>
    </source>
</evidence>
<dbReference type="EMBL" id="AZFA01000015">
    <property type="protein sequence ID" value="KRL66378.1"/>
    <property type="molecule type" value="Genomic_DNA"/>
</dbReference>
<dbReference type="STRING" id="1423815.FC27_GL000649"/>
<name>A0A0R1SI37_9LACO</name>
<accession>A0A0R1SI37</accession>
<dbReference type="Proteomes" id="UP000051647">
    <property type="component" value="Unassembled WGS sequence"/>
</dbReference>
<proteinExistence type="predicted"/>
<sequence length="143" mass="15247">MVTVGGSLASLQNDNNEITTRSLAANTAWQTDKFRTNSKTGQVQYRVSTHEWVNASNVSFAKNGVVSALSNITNLSGSHSVNLAGPTGFVYALFSANGSRSSRGLAGNSAWFTDKSATDAQGNTYYCVSTDEWVKFSNGVSFN</sequence>
<evidence type="ECO:0008006" key="3">
    <source>
        <dbReference type="Google" id="ProtNLM"/>
    </source>
</evidence>
<keyword evidence="2" id="KW-1185">Reference proteome</keyword>
<protein>
    <recommendedName>
        <fullName evidence="3">Surface layer protein A domain-containing protein</fullName>
    </recommendedName>
</protein>
<evidence type="ECO:0000313" key="2">
    <source>
        <dbReference type="Proteomes" id="UP000051647"/>
    </source>
</evidence>
<reference evidence="1 2" key="1">
    <citation type="journal article" date="2015" name="Genome Announc.">
        <title>Expanding the biotechnology potential of lactobacilli through comparative genomics of 213 strains and associated genera.</title>
        <authorList>
            <person name="Sun Z."/>
            <person name="Harris H.M."/>
            <person name="McCann A."/>
            <person name="Guo C."/>
            <person name="Argimon S."/>
            <person name="Zhang W."/>
            <person name="Yang X."/>
            <person name="Jeffery I.B."/>
            <person name="Cooney J.C."/>
            <person name="Kagawa T.F."/>
            <person name="Liu W."/>
            <person name="Song Y."/>
            <person name="Salvetti E."/>
            <person name="Wrobel A."/>
            <person name="Rasinkangas P."/>
            <person name="Parkhill J."/>
            <person name="Rea M.C."/>
            <person name="O'Sullivan O."/>
            <person name="Ritari J."/>
            <person name="Douillard F.P."/>
            <person name="Paul Ross R."/>
            <person name="Yang R."/>
            <person name="Briner A.E."/>
            <person name="Felis G.E."/>
            <person name="de Vos W.M."/>
            <person name="Barrangou R."/>
            <person name="Klaenhammer T.R."/>
            <person name="Caufield P.W."/>
            <person name="Cui Y."/>
            <person name="Zhang H."/>
            <person name="O'Toole P.W."/>
        </authorList>
    </citation>
    <scope>NUCLEOTIDE SEQUENCE [LARGE SCALE GENOMIC DNA]</scope>
    <source>
        <strain evidence="1 2">DSM 14857</strain>
    </source>
</reference>
<dbReference type="PATRIC" id="fig|1423815.3.peg.657"/>
<comment type="caution">
    <text evidence="1">The sequence shown here is derived from an EMBL/GenBank/DDBJ whole genome shotgun (WGS) entry which is preliminary data.</text>
</comment>
<organism evidence="1 2">
    <name type="scientific">Companilactobacillus versmoldensis DSM 14857 = KCTC 3814</name>
    <dbReference type="NCBI Taxonomy" id="1423815"/>
    <lineage>
        <taxon>Bacteria</taxon>
        <taxon>Bacillati</taxon>
        <taxon>Bacillota</taxon>
        <taxon>Bacilli</taxon>
        <taxon>Lactobacillales</taxon>
        <taxon>Lactobacillaceae</taxon>
        <taxon>Companilactobacillus</taxon>
    </lineage>
</organism>
<dbReference type="AlphaFoldDB" id="A0A0R1SI37"/>
<dbReference type="RefSeq" id="WP_010625082.1">
    <property type="nucleotide sequence ID" value="NZ_BACR01000037.1"/>
</dbReference>
<gene>
    <name evidence="1" type="ORF">FC27_GL000649</name>
</gene>